<dbReference type="Proteomes" id="UP000092124">
    <property type="component" value="Unassembled WGS sequence"/>
</dbReference>
<comment type="caution">
    <text evidence="1">The sequence shown here is derived from an EMBL/GenBank/DDBJ whole genome shotgun (WGS) entry which is preliminary data.</text>
</comment>
<evidence type="ECO:0000313" key="1">
    <source>
        <dbReference type="EMBL" id="OBS68629.1"/>
    </source>
</evidence>
<evidence type="ECO:0000313" key="2">
    <source>
        <dbReference type="Proteomes" id="UP000092124"/>
    </source>
</evidence>
<organism evidence="1 2">
    <name type="scientific">Neotoma lepida</name>
    <name type="common">Desert woodrat</name>
    <dbReference type="NCBI Taxonomy" id="56216"/>
    <lineage>
        <taxon>Eukaryota</taxon>
        <taxon>Metazoa</taxon>
        <taxon>Chordata</taxon>
        <taxon>Craniata</taxon>
        <taxon>Vertebrata</taxon>
        <taxon>Euteleostomi</taxon>
        <taxon>Mammalia</taxon>
        <taxon>Eutheria</taxon>
        <taxon>Euarchontoglires</taxon>
        <taxon>Glires</taxon>
        <taxon>Rodentia</taxon>
        <taxon>Myomorpha</taxon>
        <taxon>Muroidea</taxon>
        <taxon>Cricetidae</taxon>
        <taxon>Neotominae</taxon>
        <taxon>Neotoma</taxon>
    </lineage>
</organism>
<gene>
    <name evidence="1" type="ORF">A6R68_02825</name>
</gene>
<dbReference type="AlphaFoldDB" id="A0A1A6GRV7"/>
<dbReference type="EMBL" id="LZPO01075886">
    <property type="protein sequence ID" value="OBS68629.1"/>
    <property type="molecule type" value="Genomic_DNA"/>
</dbReference>
<accession>A0A1A6GRV7</accession>
<keyword evidence="2" id="KW-1185">Reference proteome</keyword>
<reference evidence="1 2" key="1">
    <citation type="submission" date="2016-06" db="EMBL/GenBank/DDBJ databases">
        <title>The Draft Genome Sequence and Annotation of the Desert Woodrat Neotoma lepida.</title>
        <authorList>
            <person name="Campbell M."/>
            <person name="Oakeson K.F."/>
            <person name="Yandell M."/>
            <person name="Halpert J.R."/>
            <person name="Dearing D."/>
        </authorList>
    </citation>
    <scope>NUCLEOTIDE SEQUENCE [LARGE SCALE GENOMIC DNA]</scope>
    <source>
        <strain evidence="1">417</strain>
        <tissue evidence="1">Liver</tissue>
    </source>
</reference>
<name>A0A1A6GRV7_NEOLE</name>
<proteinExistence type="predicted"/>
<protein>
    <submittedName>
        <fullName evidence="1">Uncharacterized protein</fullName>
    </submittedName>
</protein>
<sequence length="53" mass="5492">MLHPPPRSNGSCIAPPLSCHPVAMSRLLVLTTEKSASTTIVPMIGSLPLGSSH</sequence>